<keyword evidence="6" id="KW-0256">Endoplasmic reticulum</keyword>
<dbReference type="AlphaFoldDB" id="A0A2B4SJM1"/>
<comment type="subcellular location">
    <subcellularLocation>
        <location evidence="1">Endoplasmic reticulum membrane</location>
        <topology evidence="1">Single-pass type I membrane protein</topology>
    </subcellularLocation>
</comment>
<keyword evidence="10" id="KW-1185">Reference proteome</keyword>
<dbReference type="PANTHER" id="PTHR21397:SF4">
    <property type="entry name" value="ER MEMBRANE PROTEIN COMPLEX SUBUNIT 10"/>
    <property type="match status" value="1"/>
</dbReference>
<evidence type="ECO:0000256" key="5">
    <source>
        <dbReference type="ARBA" id="ARBA00022729"/>
    </source>
</evidence>
<dbReference type="GO" id="GO:0072546">
    <property type="term" value="C:EMC complex"/>
    <property type="evidence" value="ECO:0007669"/>
    <property type="project" value="TreeGrafter"/>
</dbReference>
<accession>A0A2B4SJM1</accession>
<evidence type="ECO:0000256" key="1">
    <source>
        <dbReference type="ARBA" id="ARBA00004115"/>
    </source>
</evidence>
<comment type="caution">
    <text evidence="9">The sequence shown here is derived from an EMBL/GenBank/DDBJ whole genome shotgun (WGS) entry which is preliminary data.</text>
</comment>
<evidence type="ECO:0000256" key="6">
    <source>
        <dbReference type="ARBA" id="ARBA00022824"/>
    </source>
</evidence>
<evidence type="ECO:0000313" key="9">
    <source>
        <dbReference type="EMBL" id="PFX29070.1"/>
    </source>
</evidence>
<dbReference type="EMBL" id="LSMT01000072">
    <property type="protein sequence ID" value="PFX29070.1"/>
    <property type="molecule type" value="Genomic_DNA"/>
</dbReference>
<reference evidence="10" key="1">
    <citation type="journal article" date="2017" name="bioRxiv">
        <title>Comparative analysis of the genomes of Stylophora pistillata and Acropora digitifera provides evidence for extensive differences between species of corals.</title>
        <authorList>
            <person name="Voolstra C.R."/>
            <person name="Li Y."/>
            <person name="Liew Y.J."/>
            <person name="Baumgarten S."/>
            <person name="Zoccola D."/>
            <person name="Flot J.-F."/>
            <person name="Tambutte S."/>
            <person name="Allemand D."/>
            <person name="Aranda M."/>
        </authorList>
    </citation>
    <scope>NUCLEOTIDE SEQUENCE [LARGE SCALE GENOMIC DNA]</scope>
</reference>
<dbReference type="STRING" id="50429.A0A2B4SJM1"/>
<dbReference type="PANTHER" id="PTHR21397">
    <property type="entry name" value="CHROMATIN COMPLEXES SUBUNIT BAP18-RELATED"/>
    <property type="match status" value="1"/>
</dbReference>
<organism evidence="9 10">
    <name type="scientific">Stylophora pistillata</name>
    <name type="common">Smooth cauliflower coral</name>
    <dbReference type="NCBI Taxonomy" id="50429"/>
    <lineage>
        <taxon>Eukaryota</taxon>
        <taxon>Metazoa</taxon>
        <taxon>Cnidaria</taxon>
        <taxon>Anthozoa</taxon>
        <taxon>Hexacorallia</taxon>
        <taxon>Scleractinia</taxon>
        <taxon>Astrocoeniina</taxon>
        <taxon>Pocilloporidae</taxon>
        <taxon>Stylophora</taxon>
    </lineage>
</organism>
<keyword evidence="7" id="KW-1133">Transmembrane helix</keyword>
<dbReference type="Pfam" id="PF21203">
    <property type="entry name" value="ECM10"/>
    <property type="match status" value="1"/>
</dbReference>
<sequence length="218" mass="24038">MVVCLESRGDELVFTLEHCLNEGTNAVFKPRGTIHVKSLKSSAGIFSEHEELSVEDVDNLRDLASSNGYYRIRLWPKSAESSDDIDSSVTTFVKACALFTSRLTETITLSLDNAGHLYGVGLIVPDGGCQAKTLNLDEMSLPYSFNTSVVVMLQGTGQLPDTANYIQKIEKEKRDKAAGQTQDNKSFLAKYWMYIVPVVVLMMLTSQQPEQQGEGSSQ</sequence>
<keyword evidence="5" id="KW-0732">Signal</keyword>
<gene>
    <name evidence="9" type="primary">Emc10</name>
    <name evidence="9" type="ORF">AWC38_SpisGene6224</name>
</gene>
<dbReference type="OrthoDB" id="1894652at2759"/>
<evidence type="ECO:0000313" key="10">
    <source>
        <dbReference type="Proteomes" id="UP000225706"/>
    </source>
</evidence>
<keyword evidence="8" id="KW-0472">Membrane</keyword>
<evidence type="ECO:0000256" key="8">
    <source>
        <dbReference type="ARBA" id="ARBA00023136"/>
    </source>
</evidence>
<evidence type="ECO:0000256" key="7">
    <source>
        <dbReference type="ARBA" id="ARBA00022989"/>
    </source>
</evidence>
<dbReference type="CDD" id="cd22209">
    <property type="entry name" value="EMC10"/>
    <property type="match status" value="1"/>
</dbReference>
<keyword evidence="4" id="KW-0812">Transmembrane</keyword>
<proteinExistence type="inferred from homology"/>
<evidence type="ECO:0000256" key="4">
    <source>
        <dbReference type="ARBA" id="ARBA00022692"/>
    </source>
</evidence>
<dbReference type="Proteomes" id="UP000225706">
    <property type="component" value="Unassembled WGS sequence"/>
</dbReference>
<protein>
    <recommendedName>
        <fullName evidence="3">ER membrane protein complex subunit 10</fullName>
    </recommendedName>
</protein>
<evidence type="ECO:0000256" key="3">
    <source>
        <dbReference type="ARBA" id="ARBA00020105"/>
    </source>
</evidence>
<name>A0A2B4SJM1_STYPI</name>
<comment type="similarity">
    <text evidence="2">Belongs to the EMC10 family.</text>
</comment>
<evidence type="ECO:0000256" key="2">
    <source>
        <dbReference type="ARBA" id="ARBA00007695"/>
    </source>
</evidence>